<evidence type="ECO:0000313" key="2">
    <source>
        <dbReference type="Proteomes" id="UP000800036"/>
    </source>
</evidence>
<organism evidence="1 2">
    <name type="scientific">Bimuria novae-zelandiae CBS 107.79</name>
    <dbReference type="NCBI Taxonomy" id="1447943"/>
    <lineage>
        <taxon>Eukaryota</taxon>
        <taxon>Fungi</taxon>
        <taxon>Dikarya</taxon>
        <taxon>Ascomycota</taxon>
        <taxon>Pezizomycotina</taxon>
        <taxon>Dothideomycetes</taxon>
        <taxon>Pleosporomycetidae</taxon>
        <taxon>Pleosporales</taxon>
        <taxon>Massarineae</taxon>
        <taxon>Didymosphaeriaceae</taxon>
        <taxon>Bimuria</taxon>
    </lineage>
</organism>
<accession>A0A6A5UZL9</accession>
<dbReference type="GO" id="GO:0020037">
    <property type="term" value="F:heme binding"/>
    <property type="evidence" value="ECO:0007669"/>
    <property type="project" value="InterPro"/>
</dbReference>
<dbReference type="Proteomes" id="UP000800036">
    <property type="component" value="Unassembled WGS sequence"/>
</dbReference>
<dbReference type="GO" id="GO:0016705">
    <property type="term" value="F:oxidoreductase activity, acting on paired donors, with incorporation or reduction of molecular oxygen"/>
    <property type="evidence" value="ECO:0007669"/>
    <property type="project" value="InterPro"/>
</dbReference>
<sequence length="521" mass="59688">MPREINGIPTDPFFKILATTVYNLFFHPLVHLPGPLICRVSILPSFYHSVKRDRHVWFWQQFQLYGRKFRAEPNLVVFNSPDAYNSIFSNHANVKGSKFYDTWSRNADDVNALMTSDVELHTRKRRLLNLAFNDHSVKAASPFIAKHIDQWNKLLLGLKKQRQDGWSSPRDITTWAKYLVFDAMMDLCFGAIMDTKEPGENPLKNIPLAFDDLVTYNYPITKTPFLDLLVWLKPRGLDDLLELVIPQTIKDHYTFVEDMVTKRLAQQRKRETENTPIEREDMLHFLCSAKNPETGKPAFDLKGLLPEANLLIMAGSDTTSITISSFFFYVTHNRRVYLKLAKEIRDQFASAEDIVHGPKLLTDCKYLRACIDETLRLTPAGPSELPREVLPGGTTIAGEHYPEDIIVGTPNWAMGRNEEHYGDAYTFRPERWVVSDELESLNTEEDGPGDWVGQKLAMLQMSIVIARTLWRMDVRLAPGTDVGAGKEKLGWGLRDHRQYVVADAYIALHHGSVVQVRTRQD</sequence>
<dbReference type="OrthoDB" id="1470350at2759"/>
<proteinExistence type="predicted"/>
<keyword evidence="2" id="KW-1185">Reference proteome</keyword>
<evidence type="ECO:0000313" key="1">
    <source>
        <dbReference type="EMBL" id="KAF1970265.1"/>
    </source>
</evidence>
<dbReference type="InterPro" id="IPR001128">
    <property type="entry name" value="Cyt_P450"/>
</dbReference>
<dbReference type="InterPro" id="IPR050121">
    <property type="entry name" value="Cytochrome_P450_monoxygenase"/>
</dbReference>
<reference evidence="1" key="1">
    <citation type="journal article" date="2020" name="Stud. Mycol.">
        <title>101 Dothideomycetes genomes: a test case for predicting lifestyles and emergence of pathogens.</title>
        <authorList>
            <person name="Haridas S."/>
            <person name="Albert R."/>
            <person name="Binder M."/>
            <person name="Bloem J."/>
            <person name="Labutti K."/>
            <person name="Salamov A."/>
            <person name="Andreopoulos B."/>
            <person name="Baker S."/>
            <person name="Barry K."/>
            <person name="Bills G."/>
            <person name="Bluhm B."/>
            <person name="Cannon C."/>
            <person name="Castanera R."/>
            <person name="Culley D."/>
            <person name="Daum C."/>
            <person name="Ezra D."/>
            <person name="Gonzalez J."/>
            <person name="Henrissat B."/>
            <person name="Kuo A."/>
            <person name="Liang C."/>
            <person name="Lipzen A."/>
            <person name="Lutzoni F."/>
            <person name="Magnuson J."/>
            <person name="Mondo S."/>
            <person name="Nolan M."/>
            <person name="Ohm R."/>
            <person name="Pangilinan J."/>
            <person name="Park H.-J."/>
            <person name="Ramirez L."/>
            <person name="Alfaro M."/>
            <person name="Sun H."/>
            <person name="Tritt A."/>
            <person name="Yoshinaga Y."/>
            <person name="Zwiers L.-H."/>
            <person name="Turgeon B."/>
            <person name="Goodwin S."/>
            <person name="Spatafora J."/>
            <person name="Crous P."/>
            <person name="Grigoriev I."/>
        </authorList>
    </citation>
    <scope>NUCLEOTIDE SEQUENCE</scope>
    <source>
        <strain evidence="1">CBS 107.79</strain>
    </source>
</reference>
<dbReference type="PANTHER" id="PTHR24305:SF226">
    <property type="entry name" value="CYTOCHROME P450 MONOOXYGENASE"/>
    <property type="match status" value="1"/>
</dbReference>
<dbReference type="EMBL" id="ML976702">
    <property type="protein sequence ID" value="KAF1970265.1"/>
    <property type="molecule type" value="Genomic_DNA"/>
</dbReference>
<dbReference type="SUPFAM" id="SSF48264">
    <property type="entry name" value="Cytochrome P450"/>
    <property type="match status" value="1"/>
</dbReference>
<dbReference type="GO" id="GO:0004497">
    <property type="term" value="F:monooxygenase activity"/>
    <property type="evidence" value="ECO:0007669"/>
    <property type="project" value="InterPro"/>
</dbReference>
<protein>
    <submittedName>
        <fullName evidence="1">Cytochrome P450</fullName>
    </submittedName>
</protein>
<dbReference type="Pfam" id="PF00067">
    <property type="entry name" value="p450"/>
    <property type="match status" value="1"/>
</dbReference>
<dbReference type="PRINTS" id="PR00463">
    <property type="entry name" value="EP450I"/>
</dbReference>
<dbReference type="GO" id="GO:0005506">
    <property type="term" value="F:iron ion binding"/>
    <property type="evidence" value="ECO:0007669"/>
    <property type="project" value="InterPro"/>
</dbReference>
<dbReference type="PRINTS" id="PR00385">
    <property type="entry name" value="P450"/>
</dbReference>
<dbReference type="InterPro" id="IPR002401">
    <property type="entry name" value="Cyt_P450_E_grp-I"/>
</dbReference>
<name>A0A6A5UZL9_9PLEO</name>
<dbReference type="InterPro" id="IPR036396">
    <property type="entry name" value="Cyt_P450_sf"/>
</dbReference>
<dbReference type="PANTHER" id="PTHR24305">
    <property type="entry name" value="CYTOCHROME P450"/>
    <property type="match status" value="1"/>
</dbReference>
<gene>
    <name evidence="1" type="ORF">BU23DRAFT_582166</name>
</gene>
<dbReference type="CDD" id="cd11061">
    <property type="entry name" value="CYP67-like"/>
    <property type="match status" value="1"/>
</dbReference>
<dbReference type="Gene3D" id="1.10.630.10">
    <property type="entry name" value="Cytochrome P450"/>
    <property type="match status" value="1"/>
</dbReference>
<dbReference type="AlphaFoldDB" id="A0A6A5UZL9"/>